<gene>
    <name evidence="1" type="ORF">NDU88_001601</name>
</gene>
<comment type="caution">
    <text evidence="1">The sequence shown here is derived from an EMBL/GenBank/DDBJ whole genome shotgun (WGS) entry which is preliminary data.</text>
</comment>
<evidence type="ECO:0000313" key="2">
    <source>
        <dbReference type="Proteomes" id="UP001066276"/>
    </source>
</evidence>
<proteinExistence type="predicted"/>
<dbReference type="Proteomes" id="UP001066276">
    <property type="component" value="Chromosome 9"/>
</dbReference>
<protein>
    <submittedName>
        <fullName evidence="1">Uncharacterized protein</fullName>
    </submittedName>
</protein>
<sequence length="163" mass="17305">MLLRYPSILGGRGLAAGQDGRHQVRLSRASGQNSVFLFILWTSAAGAGLAVPPRGPRRQVEHCGGGRERRCGRAPRGRAWSCPLPLVRFCGEVRNCGRSRQLCTARSESVCESRSGRGSRRFGAWAVGCPLGLPWPRAGGGAPFWALGPLATLAACLGGQRLA</sequence>
<reference evidence="1" key="1">
    <citation type="journal article" date="2022" name="bioRxiv">
        <title>Sequencing and chromosome-scale assembly of the giantPleurodeles waltlgenome.</title>
        <authorList>
            <person name="Brown T."/>
            <person name="Elewa A."/>
            <person name="Iarovenko S."/>
            <person name="Subramanian E."/>
            <person name="Araus A.J."/>
            <person name="Petzold A."/>
            <person name="Susuki M."/>
            <person name="Suzuki K.-i.T."/>
            <person name="Hayashi T."/>
            <person name="Toyoda A."/>
            <person name="Oliveira C."/>
            <person name="Osipova E."/>
            <person name="Leigh N.D."/>
            <person name="Simon A."/>
            <person name="Yun M.H."/>
        </authorList>
    </citation>
    <scope>NUCLEOTIDE SEQUENCE</scope>
    <source>
        <strain evidence="1">20211129_DDA</strain>
        <tissue evidence="1">Liver</tissue>
    </source>
</reference>
<dbReference type="EMBL" id="JANPWB010000013">
    <property type="protein sequence ID" value="KAJ1104188.1"/>
    <property type="molecule type" value="Genomic_DNA"/>
</dbReference>
<organism evidence="1 2">
    <name type="scientific">Pleurodeles waltl</name>
    <name type="common">Iberian ribbed newt</name>
    <dbReference type="NCBI Taxonomy" id="8319"/>
    <lineage>
        <taxon>Eukaryota</taxon>
        <taxon>Metazoa</taxon>
        <taxon>Chordata</taxon>
        <taxon>Craniata</taxon>
        <taxon>Vertebrata</taxon>
        <taxon>Euteleostomi</taxon>
        <taxon>Amphibia</taxon>
        <taxon>Batrachia</taxon>
        <taxon>Caudata</taxon>
        <taxon>Salamandroidea</taxon>
        <taxon>Salamandridae</taxon>
        <taxon>Pleurodelinae</taxon>
        <taxon>Pleurodeles</taxon>
    </lineage>
</organism>
<evidence type="ECO:0000313" key="1">
    <source>
        <dbReference type="EMBL" id="KAJ1104188.1"/>
    </source>
</evidence>
<keyword evidence="2" id="KW-1185">Reference proteome</keyword>
<dbReference type="AlphaFoldDB" id="A0AAV7MT77"/>
<name>A0AAV7MT77_PLEWA</name>
<accession>A0AAV7MT77</accession>